<organism evidence="1 2">
    <name type="scientific">Rossellomorea marisflavi</name>
    <dbReference type="NCBI Taxonomy" id="189381"/>
    <lineage>
        <taxon>Bacteria</taxon>
        <taxon>Bacillati</taxon>
        <taxon>Bacillota</taxon>
        <taxon>Bacilli</taxon>
        <taxon>Bacillales</taxon>
        <taxon>Bacillaceae</taxon>
        <taxon>Rossellomorea</taxon>
    </lineage>
</organism>
<dbReference type="Proteomes" id="UP000076510">
    <property type="component" value="Unassembled WGS sequence"/>
</dbReference>
<dbReference type="InterPro" id="IPR010897">
    <property type="entry name" value="Spore_II_P"/>
</dbReference>
<accession>A0A165L575</accession>
<comment type="caution">
    <text evidence="1">The sequence shown here is derived from an EMBL/GenBank/DDBJ whole genome shotgun (WGS) entry which is preliminary data.</text>
</comment>
<gene>
    <name evidence="1" type="ORF">AV649_16925</name>
</gene>
<evidence type="ECO:0000313" key="1">
    <source>
        <dbReference type="EMBL" id="KZE51049.1"/>
    </source>
</evidence>
<dbReference type="AlphaFoldDB" id="A0A165L575"/>
<dbReference type="Pfam" id="PF07454">
    <property type="entry name" value="SpoIIP"/>
    <property type="match status" value="1"/>
</dbReference>
<dbReference type="RefSeq" id="WP_048005503.1">
    <property type="nucleotide sequence ID" value="NZ_JBLGCT010000001.1"/>
</dbReference>
<reference evidence="2" key="1">
    <citation type="submission" date="2016-01" db="EMBL/GenBank/DDBJ databases">
        <title>Whole genome sequencing of Bhargavaea cecembensis T14.</title>
        <authorList>
            <person name="Hong K.W."/>
        </authorList>
    </citation>
    <scope>NUCLEOTIDE SEQUENCE [LARGE SCALE GENOMIC DNA]</scope>
    <source>
        <strain evidence="2">M19</strain>
    </source>
</reference>
<name>A0A165L575_9BACI</name>
<dbReference type="EMBL" id="LQQY01000009">
    <property type="protein sequence ID" value="KZE51049.1"/>
    <property type="molecule type" value="Genomic_DNA"/>
</dbReference>
<sequence>MKKLLVGTAFSLICLTGCQSNAPASPKIDSGIDVSHTKPDTSNEYTLYHSETKEVLPQELYNQYQDAKVVFKFDNTVKTDTFTIDHVDIPRVSLEVNNTNENKELAFKLHDLMETTYPGLSKGVQTQAGHQIDKNAPADAIIINLGHTSGSSEENYAALEIVQKIIKES</sequence>
<evidence type="ECO:0000313" key="2">
    <source>
        <dbReference type="Proteomes" id="UP000076510"/>
    </source>
</evidence>
<dbReference type="PATRIC" id="fig|189381.9.peg.3320"/>
<protein>
    <submittedName>
        <fullName evidence="1">Uncharacterized protein</fullName>
    </submittedName>
</protein>
<proteinExistence type="predicted"/>